<organism evidence="1 2">
    <name type="scientific">Aegilops tauschii subsp. strangulata</name>
    <name type="common">Goatgrass</name>
    <dbReference type="NCBI Taxonomy" id="200361"/>
    <lineage>
        <taxon>Eukaryota</taxon>
        <taxon>Viridiplantae</taxon>
        <taxon>Streptophyta</taxon>
        <taxon>Embryophyta</taxon>
        <taxon>Tracheophyta</taxon>
        <taxon>Spermatophyta</taxon>
        <taxon>Magnoliopsida</taxon>
        <taxon>Liliopsida</taxon>
        <taxon>Poales</taxon>
        <taxon>Poaceae</taxon>
        <taxon>BOP clade</taxon>
        <taxon>Pooideae</taxon>
        <taxon>Triticodae</taxon>
        <taxon>Triticeae</taxon>
        <taxon>Triticinae</taxon>
        <taxon>Aegilops</taxon>
    </lineage>
</organism>
<reference evidence="1" key="4">
    <citation type="submission" date="2019-03" db="UniProtKB">
        <authorList>
            <consortium name="EnsemblPlants"/>
        </authorList>
    </citation>
    <scope>IDENTIFICATION</scope>
</reference>
<evidence type="ECO:0000313" key="1">
    <source>
        <dbReference type="EnsemblPlants" id="AET4Gv20450200.14"/>
    </source>
</evidence>
<dbReference type="Proteomes" id="UP000015105">
    <property type="component" value="Chromosome 4D"/>
</dbReference>
<reference evidence="2" key="2">
    <citation type="journal article" date="2017" name="Nat. Plants">
        <title>The Aegilops tauschii genome reveals multiple impacts of transposons.</title>
        <authorList>
            <person name="Zhao G."/>
            <person name="Zou C."/>
            <person name="Li K."/>
            <person name="Wang K."/>
            <person name="Li T."/>
            <person name="Gao L."/>
            <person name="Zhang X."/>
            <person name="Wang H."/>
            <person name="Yang Z."/>
            <person name="Liu X."/>
            <person name="Jiang W."/>
            <person name="Mao L."/>
            <person name="Kong X."/>
            <person name="Jiao Y."/>
            <person name="Jia J."/>
        </authorList>
    </citation>
    <scope>NUCLEOTIDE SEQUENCE [LARGE SCALE GENOMIC DNA]</scope>
    <source>
        <strain evidence="2">cv. AL8/78</strain>
    </source>
</reference>
<proteinExistence type="predicted"/>
<reference evidence="1" key="3">
    <citation type="journal article" date="2017" name="Nature">
        <title>Genome sequence of the progenitor of the wheat D genome Aegilops tauschii.</title>
        <authorList>
            <person name="Luo M.C."/>
            <person name="Gu Y.Q."/>
            <person name="Puiu D."/>
            <person name="Wang H."/>
            <person name="Twardziok S.O."/>
            <person name="Deal K.R."/>
            <person name="Huo N."/>
            <person name="Zhu T."/>
            <person name="Wang L."/>
            <person name="Wang Y."/>
            <person name="McGuire P.E."/>
            <person name="Liu S."/>
            <person name="Long H."/>
            <person name="Ramasamy R.K."/>
            <person name="Rodriguez J.C."/>
            <person name="Van S.L."/>
            <person name="Yuan L."/>
            <person name="Wang Z."/>
            <person name="Xia Z."/>
            <person name="Xiao L."/>
            <person name="Anderson O.D."/>
            <person name="Ouyang S."/>
            <person name="Liang Y."/>
            <person name="Zimin A.V."/>
            <person name="Pertea G."/>
            <person name="Qi P."/>
            <person name="Bennetzen J.L."/>
            <person name="Dai X."/>
            <person name="Dawson M.W."/>
            <person name="Muller H.G."/>
            <person name="Kugler K."/>
            <person name="Rivarola-Duarte L."/>
            <person name="Spannagl M."/>
            <person name="Mayer K.F.X."/>
            <person name="Lu F.H."/>
            <person name="Bevan M.W."/>
            <person name="Leroy P."/>
            <person name="Li P."/>
            <person name="You F.M."/>
            <person name="Sun Q."/>
            <person name="Liu Z."/>
            <person name="Lyons E."/>
            <person name="Wicker T."/>
            <person name="Salzberg S.L."/>
            <person name="Devos K.M."/>
            <person name="Dvorak J."/>
        </authorList>
    </citation>
    <scope>NUCLEOTIDE SEQUENCE [LARGE SCALE GENOMIC DNA]</scope>
    <source>
        <strain evidence="1">cv. AL8/78</strain>
    </source>
</reference>
<reference evidence="1" key="5">
    <citation type="journal article" date="2021" name="G3 (Bethesda)">
        <title>Aegilops tauschii genome assembly Aet v5.0 features greater sequence contiguity and improved annotation.</title>
        <authorList>
            <person name="Wang L."/>
            <person name="Zhu T."/>
            <person name="Rodriguez J.C."/>
            <person name="Deal K.R."/>
            <person name="Dubcovsky J."/>
            <person name="McGuire P.E."/>
            <person name="Lux T."/>
            <person name="Spannagl M."/>
            <person name="Mayer K.F.X."/>
            <person name="Baldrich P."/>
            <person name="Meyers B.C."/>
            <person name="Huo N."/>
            <person name="Gu Y.Q."/>
            <person name="Zhou H."/>
            <person name="Devos K.M."/>
            <person name="Bennetzen J.L."/>
            <person name="Unver T."/>
            <person name="Budak H."/>
            <person name="Gulick P.J."/>
            <person name="Galiba G."/>
            <person name="Kalapos B."/>
            <person name="Nelson D.R."/>
            <person name="Li P."/>
            <person name="You F.M."/>
            <person name="Luo M.C."/>
            <person name="Dvorak J."/>
        </authorList>
    </citation>
    <scope>NUCLEOTIDE SEQUENCE [LARGE SCALE GENOMIC DNA]</scope>
    <source>
        <strain evidence="1">cv. AL8/78</strain>
    </source>
</reference>
<name>A0A453I5J8_AEGTS</name>
<reference evidence="2" key="1">
    <citation type="journal article" date="2014" name="Science">
        <title>Ancient hybridizations among the ancestral genomes of bread wheat.</title>
        <authorList>
            <consortium name="International Wheat Genome Sequencing Consortium,"/>
            <person name="Marcussen T."/>
            <person name="Sandve S.R."/>
            <person name="Heier L."/>
            <person name="Spannagl M."/>
            <person name="Pfeifer M."/>
            <person name="Jakobsen K.S."/>
            <person name="Wulff B.B."/>
            <person name="Steuernagel B."/>
            <person name="Mayer K.F."/>
            <person name="Olsen O.A."/>
        </authorList>
    </citation>
    <scope>NUCLEOTIDE SEQUENCE [LARGE SCALE GENOMIC DNA]</scope>
    <source>
        <strain evidence="2">cv. AL8/78</strain>
    </source>
</reference>
<dbReference type="AlphaFoldDB" id="A0A453I5J8"/>
<sequence length="121" mass="12833">MAPGGGGALPAVMARDVPGPAAIPAAAMASAEVAAAEVVRRVQPTQASERRRAEVVDYARRIVGTALGCEVRAPPPPFRETLFSSSVSGFVWVGVILRRLVWGSSCLLHYSSFRFVYFASV</sequence>
<dbReference type="Gramene" id="AET4Gv20450200.14">
    <property type="protein sequence ID" value="AET4Gv20450200.14"/>
    <property type="gene ID" value="AET4Gv20450200"/>
</dbReference>
<dbReference type="EnsemblPlants" id="AET4Gv20450200.14">
    <property type="protein sequence ID" value="AET4Gv20450200.14"/>
    <property type="gene ID" value="AET4Gv20450200"/>
</dbReference>
<evidence type="ECO:0000313" key="2">
    <source>
        <dbReference type="Proteomes" id="UP000015105"/>
    </source>
</evidence>
<protein>
    <submittedName>
        <fullName evidence="1">Uncharacterized protein</fullName>
    </submittedName>
</protein>
<accession>A0A453I5J8</accession>
<keyword evidence="2" id="KW-1185">Reference proteome</keyword>